<dbReference type="GO" id="GO:0006529">
    <property type="term" value="P:asparagine biosynthetic process"/>
    <property type="evidence" value="ECO:0007669"/>
    <property type="project" value="UniProtKB-KW"/>
</dbReference>
<evidence type="ECO:0000256" key="1">
    <source>
        <dbReference type="ARBA" id="ARBA00005752"/>
    </source>
</evidence>
<name>A0A9W9G095_9EURO</name>
<dbReference type="Gene3D" id="3.60.20.10">
    <property type="entry name" value="Glutamine Phosphoribosylpyrophosphate, subunit 1, domain 1"/>
    <property type="match status" value="1"/>
</dbReference>
<keyword evidence="2 5" id="KW-0547">Nucleotide-binding</keyword>
<dbReference type="PIRSF" id="PIRSF001589">
    <property type="entry name" value="Asn_synthetase_glu-h"/>
    <property type="match status" value="1"/>
</dbReference>
<comment type="caution">
    <text evidence="10">The sequence shown here is derived from an EMBL/GenBank/DDBJ whole genome shotgun (WGS) entry which is preliminary data.</text>
</comment>
<evidence type="ECO:0000256" key="7">
    <source>
        <dbReference type="PIRSR" id="PIRSR001589-2"/>
    </source>
</evidence>
<evidence type="ECO:0000256" key="2">
    <source>
        <dbReference type="ARBA" id="ARBA00022741"/>
    </source>
</evidence>
<evidence type="ECO:0000256" key="3">
    <source>
        <dbReference type="ARBA" id="ARBA00022840"/>
    </source>
</evidence>
<dbReference type="InterPro" id="IPR001962">
    <property type="entry name" value="Asn_synthase"/>
</dbReference>
<dbReference type="Gene3D" id="3.40.50.620">
    <property type="entry name" value="HUPs"/>
    <property type="match status" value="1"/>
</dbReference>
<dbReference type="InterPro" id="IPR033738">
    <property type="entry name" value="AsnB_N"/>
</dbReference>
<dbReference type="EMBL" id="JAPQKI010000003">
    <property type="protein sequence ID" value="KAJ5109749.1"/>
    <property type="molecule type" value="Genomic_DNA"/>
</dbReference>
<dbReference type="PANTHER" id="PTHR43284">
    <property type="entry name" value="ASPARAGINE SYNTHETASE (GLUTAMINE-HYDROLYZING)"/>
    <property type="match status" value="1"/>
</dbReference>
<dbReference type="CDD" id="cd00712">
    <property type="entry name" value="AsnB"/>
    <property type="match status" value="1"/>
</dbReference>
<reference evidence="10" key="2">
    <citation type="journal article" date="2023" name="IMA Fungus">
        <title>Comparative genomic study of the Penicillium genus elucidates a diverse pangenome and 15 lateral gene transfer events.</title>
        <authorList>
            <person name="Petersen C."/>
            <person name="Sorensen T."/>
            <person name="Nielsen M.R."/>
            <person name="Sondergaard T.E."/>
            <person name="Sorensen J.L."/>
            <person name="Fitzpatrick D.A."/>
            <person name="Frisvad J.C."/>
            <person name="Nielsen K.L."/>
        </authorList>
    </citation>
    <scope>NUCLEOTIDE SEQUENCE</scope>
    <source>
        <strain evidence="10">IBT 30761</strain>
    </source>
</reference>
<evidence type="ECO:0000313" key="10">
    <source>
        <dbReference type="EMBL" id="KAJ5109749.1"/>
    </source>
</evidence>
<feature type="active site" description="For GATase activity" evidence="6">
    <location>
        <position position="2"/>
    </location>
</feature>
<dbReference type="PROSITE" id="PS51278">
    <property type="entry name" value="GATASE_TYPE_2"/>
    <property type="match status" value="1"/>
</dbReference>
<evidence type="ECO:0000313" key="11">
    <source>
        <dbReference type="Proteomes" id="UP001149074"/>
    </source>
</evidence>
<dbReference type="Proteomes" id="UP001149074">
    <property type="component" value="Unassembled WGS sequence"/>
</dbReference>
<feature type="domain" description="Glutamine amidotransferase type-2" evidence="9">
    <location>
        <begin position="2"/>
        <end position="221"/>
    </location>
</feature>
<keyword evidence="3 5" id="KW-0067">ATP-binding</keyword>
<dbReference type="SUPFAM" id="SSF56235">
    <property type="entry name" value="N-terminal nucleophile aminohydrolases (Ntn hydrolases)"/>
    <property type="match status" value="1"/>
</dbReference>
<dbReference type="InterPro" id="IPR051786">
    <property type="entry name" value="ASN_synthetase/amidase"/>
</dbReference>
<dbReference type="OrthoDB" id="409189at2759"/>
<evidence type="ECO:0000259" key="9">
    <source>
        <dbReference type="PROSITE" id="PS51278"/>
    </source>
</evidence>
<feature type="binding site" evidence="7">
    <location>
        <position position="110"/>
    </location>
    <ligand>
        <name>L-glutamine</name>
        <dbReference type="ChEBI" id="CHEBI:58359"/>
    </ligand>
</feature>
<feature type="binding site" evidence="7">
    <location>
        <position position="314"/>
    </location>
    <ligand>
        <name>ATP</name>
        <dbReference type="ChEBI" id="CHEBI:30616"/>
    </ligand>
</feature>
<keyword evidence="6" id="KW-0028">Amino-acid biosynthesis</keyword>
<dbReference type="InterPro" id="IPR014729">
    <property type="entry name" value="Rossmann-like_a/b/a_fold"/>
</dbReference>
<gene>
    <name evidence="10" type="ORF">N7532_002394</name>
</gene>
<dbReference type="InterPro" id="IPR006426">
    <property type="entry name" value="Asn_synth_AEB"/>
</dbReference>
<dbReference type="GeneID" id="81353867"/>
<dbReference type="Pfam" id="PF13537">
    <property type="entry name" value="GATase_7"/>
    <property type="match status" value="1"/>
</dbReference>
<evidence type="ECO:0000256" key="4">
    <source>
        <dbReference type="ARBA" id="ARBA00022962"/>
    </source>
</evidence>
<evidence type="ECO:0000256" key="5">
    <source>
        <dbReference type="PIRNR" id="PIRNR001589"/>
    </source>
</evidence>
<sequence>MCGISAFISVHGPEGLPRHDTKASLETELNESLDSIKHRGPDARGVWVSPDNKAALGHVRLSIVDLSPDGNQPFIDADSGIVAVVNGELYGHEAYHAQLANEYKFQGNSDCEIVIALYKHYGRAFLSHLRGEFAFVLWDPKRQLLFAARDRYGIKPLYYTFLEGGKRLAVATEMKAFLALGWKPEWDLDALRGHAWKFGEATFFKGVRKVLPGHYLTCRENGDVRQNIYWDSDFPDKKTIESRTEAEMIEGVRKHLLDAIRTRLRADVPVGVYLSGGLDSSTVAGMVAHLIKEEGAKLGNESISDLSRLKCFTVEFDKDSGVDESGEAVLKIAKRTADWLGVEFHSVHMDEANLASRFEDAVWYSEFPFPDLNGLGKLALAEKVHSLGMKVILSGEGSDEHFGGYADFRPDAIQEPDYSWPASHIPDSQRESAWRAARSKTGALVFGNSPYTVPESTPRMVNHTHTMTEIAGCGNLPFLPWTDPYLHAGGDPETRLAEDMDGRALEAMAKKWHPLHTSQYIWLKSYLPNFILRWGGDNMDMAHSVESRPPFLDHHLTEYVNSLPPSLKMKYDPSSPGADEYGAFKEKYILRQAAQPFITEEIFTRRKVSYLGPTLHKLNGPIHQLYSRLLTRENVERLGFVDWDRTEGFLARTFKDGDRAAFRVATLIAQFVVLSQRFGVVPAGPLPN</sequence>
<feature type="site" description="Important for beta-aspartyl-AMP intermediate formation" evidence="8">
    <location>
        <position position="396"/>
    </location>
</feature>
<dbReference type="PANTHER" id="PTHR43284:SF1">
    <property type="entry name" value="ASPARAGINE SYNTHETASE"/>
    <property type="match status" value="1"/>
</dbReference>
<accession>A0A9W9G095</accession>
<reference evidence="10" key="1">
    <citation type="submission" date="2022-11" db="EMBL/GenBank/DDBJ databases">
        <authorList>
            <person name="Petersen C."/>
        </authorList>
    </citation>
    <scope>NUCLEOTIDE SEQUENCE</scope>
    <source>
        <strain evidence="10">IBT 30761</strain>
    </source>
</reference>
<dbReference type="InterPro" id="IPR017932">
    <property type="entry name" value="GATase_2_dom"/>
</dbReference>
<protein>
    <submittedName>
        <fullName evidence="10">Asparagine synthase</fullName>
    </submittedName>
</protein>
<dbReference type="GO" id="GO:0005524">
    <property type="term" value="F:ATP binding"/>
    <property type="evidence" value="ECO:0007669"/>
    <property type="project" value="UniProtKB-KW"/>
</dbReference>
<comment type="similarity">
    <text evidence="1">Belongs to the asparagine synthetase family.</text>
</comment>
<dbReference type="AlphaFoldDB" id="A0A9W9G095"/>
<evidence type="ECO:0000256" key="8">
    <source>
        <dbReference type="PIRSR" id="PIRSR001589-3"/>
    </source>
</evidence>
<evidence type="ECO:0000256" key="6">
    <source>
        <dbReference type="PIRSR" id="PIRSR001589-1"/>
    </source>
</evidence>
<organism evidence="10 11">
    <name type="scientific">Penicillium argentinense</name>
    <dbReference type="NCBI Taxonomy" id="1131581"/>
    <lineage>
        <taxon>Eukaryota</taxon>
        <taxon>Fungi</taxon>
        <taxon>Dikarya</taxon>
        <taxon>Ascomycota</taxon>
        <taxon>Pezizomycotina</taxon>
        <taxon>Eurotiomycetes</taxon>
        <taxon>Eurotiomycetidae</taxon>
        <taxon>Eurotiales</taxon>
        <taxon>Aspergillaceae</taxon>
        <taxon>Penicillium</taxon>
    </lineage>
</organism>
<dbReference type="InterPro" id="IPR029055">
    <property type="entry name" value="Ntn_hydrolases_N"/>
</dbReference>
<proteinExistence type="inferred from homology"/>
<keyword evidence="6" id="KW-0061">Asparagine biosynthesis</keyword>
<dbReference type="Pfam" id="PF00733">
    <property type="entry name" value="Asn_synthase"/>
    <property type="match status" value="1"/>
</dbReference>
<keyword evidence="4 6" id="KW-0315">Glutamine amidotransferase</keyword>
<dbReference type="CDD" id="cd01991">
    <property type="entry name" value="Asn_synthase_B_C"/>
    <property type="match status" value="1"/>
</dbReference>
<dbReference type="GO" id="GO:0005829">
    <property type="term" value="C:cytosol"/>
    <property type="evidence" value="ECO:0007669"/>
    <property type="project" value="TreeGrafter"/>
</dbReference>
<dbReference type="NCBIfam" id="TIGR01536">
    <property type="entry name" value="asn_synth_AEB"/>
    <property type="match status" value="1"/>
</dbReference>
<dbReference type="GO" id="GO:0004066">
    <property type="term" value="F:asparagine synthase (glutamine-hydrolyzing) activity"/>
    <property type="evidence" value="ECO:0007669"/>
    <property type="project" value="InterPro"/>
</dbReference>
<feature type="binding site" evidence="7">
    <location>
        <begin position="394"/>
        <end position="395"/>
    </location>
    <ligand>
        <name>ATP</name>
        <dbReference type="ChEBI" id="CHEBI:30616"/>
    </ligand>
</feature>
<dbReference type="SUPFAM" id="SSF52402">
    <property type="entry name" value="Adenine nucleotide alpha hydrolases-like"/>
    <property type="match status" value="1"/>
</dbReference>
<dbReference type="RefSeq" id="XP_056477860.1">
    <property type="nucleotide sequence ID" value="XM_056614888.1"/>
</dbReference>
<keyword evidence="11" id="KW-1185">Reference proteome</keyword>